<dbReference type="GO" id="GO:0044341">
    <property type="term" value="P:sodium-dependent phosphate transport"/>
    <property type="evidence" value="ECO:0007669"/>
    <property type="project" value="InterPro"/>
</dbReference>
<feature type="coiled-coil region" evidence="6">
    <location>
        <begin position="501"/>
        <end position="528"/>
    </location>
</feature>
<keyword evidence="3 7" id="KW-0812">Transmembrane</keyword>
<dbReference type="EMBL" id="NFZW01000037">
    <property type="protein sequence ID" value="RFA31919.1"/>
    <property type="molecule type" value="Genomic_DNA"/>
</dbReference>
<reference evidence="9" key="1">
    <citation type="submission" date="2017-05" db="EMBL/GenBank/DDBJ databases">
        <authorList>
            <person name="Sharma S."/>
            <person name="Sidhu C."/>
            <person name="Pinnaka A.K."/>
        </authorList>
    </citation>
    <scope>NUCLEOTIDE SEQUENCE [LARGE SCALE GENOMIC DNA]</scope>
    <source>
        <strain evidence="9">AK93</strain>
    </source>
</reference>
<dbReference type="PANTHER" id="PTHR10010:SF46">
    <property type="entry name" value="SODIUM-DEPENDENT PHOSPHATE TRANSPORT PROTEIN 2B"/>
    <property type="match status" value="1"/>
</dbReference>
<evidence type="ECO:0000256" key="3">
    <source>
        <dbReference type="ARBA" id="ARBA00022692"/>
    </source>
</evidence>
<comment type="subcellular location">
    <subcellularLocation>
        <location evidence="1">Cell membrane</location>
        <topology evidence="1">Multi-pass membrane protein</topology>
    </subcellularLocation>
</comment>
<protein>
    <recommendedName>
        <fullName evidence="10">Na+/Pi-cotransporter</fullName>
    </recommendedName>
</protein>
<comment type="caution">
    <text evidence="8">The sequence shown here is derived from an EMBL/GenBank/DDBJ whole genome shotgun (WGS) entry which is preliminary data.</text>
</comment>
<keyword evidence="6" id="KW-0175">Coiled coil</keyword>
<evidence type="ECO:0000256" key="6">
    <source>
        <dbReference type="SAM" id="Coils"/>
    </source>
</evidence>
<feature type="transmembrane region" description="Helical" evidence="7">
    <location>
        <begin position="137"/>
        <end position="158"/>
    </location>
</feature>
<dbReference type="NCBIfam" id="NF037997">
    <property type="entry name" value="Na_Pi_symport"/>
    <property type="match status" value="1"/>
</dbReference>
<dbReference type="Pfam" id="PF02690">
    <property type="entry name" value="Na_Pi_cotrans"/>
    <property type="match status" value="2"/>
</dbReference>
<evidence type="ECO:0000313" key="8">
    <source>
        <dbReference type="EMBL" id="RFA31919.1"/>
    </source>
</evidence>
<dbReference type="RefSeq" id="WP_116302175.1">
    <property type="nucleotide sequence ID" value="NZ_NFZV01000008.1"/>
</dbReference>
<evidence type="ECO:0000256" key="7">
    <source>
        <dbReference type="SAM" id="Phobius"/>
    </source>
</evidence>
<feature type="transmembrane region" description="Helical" evidence="7">
    <location>
        <begin position="284"/>
        <end position="307"/>
    </location>
</feature>
<feature type="transmembrane region" description="Helical" evidence="7">
    <location>
        <begin position="250"/>
        <end position="272"/>
    </location>
</feature>
<evidence type="ECO:0000256" key="1">
    <source>
        <dbReference type="ARBA" id="ARBA00004651"/>
    </source>
</evidence>
<name>A0A3E0WHJ8_9GAMM</name>
<dbReference type="PANTHER" id="PTHR10010">
    <property type="entry name" value="SOLUTE CARRIER FAMILY 34 SODIUM PHOSPHATE , MEMBER 2-RELATED"/>
    <property type="match status" value="1"/>
</dbReference>
<dbReference type="AlphaFoldDB" id="A0A3E0WHJ8"/>
<sequence length="548" mass="57582">MSGADILHFAGGIGLFLLGMRLMSDGLKVSAGDALRNILATWTGSPWRGLGSGILITSLVQSSSAVTFATVGFVNAGLLSVGQAITVIYGANVGTTLTSWLVAIVGFNVNLQALALPAIAFGVGLRLTGGTTRRAPLGDALAGFGLFFLGIDILRTAFLDLGTGVDLASYALPGVAGVLVLTLVGVILTVLMQSSSAALAVTLTAAAGGAISLEAAAAVVIGANLGTTSTAAFAAIGATPNARRVAAAHVVFNAITATLALLTLPLLLWFAAALGGILPGPAGIATTLAVFHTLTKLLGLAVVWPLTGKLVGWLEQRFRAREEDLAKTEYLDANVLQTPTLALEALRLELARTGDLALSVLEESLRWDAPSIDSTRRALNQRLDAIATYINRLHDTGLPDKLHTALPLALRVGQYQADITRCAEECRGLRAGRAPGAETPAVQATQEWRERLIDAIPEAAVWRTNSDLGAARFQRLHESYQTLKEQLLREGSQGQLGIRRMVSLLDEISALRRALEQMEKGAHRYRQMVGLIEGERAEETDAATAPPT</sequence>
<evidence type="ECO:0000256" key="4">
    <source>
        <dbReference type="ARBA" id="ARBA00022989"/>
    </source>
</evidence>
<gene>
    <name evidence="8" type="ORF">CAL65_20940</name>
</gene>
<evidence type="ECO:0000313" key="9">
    <source>
        <dbReference type="Proteomes" id="UP000256763"/>
    </source>
</evidence>
<organism evidence="8 9">
    <name type="scientific">Alkalilimnicola ehrlichii</name>
    <dbReference type="NCBI Taxonomy" id="351052"/>
    <lineage>
        <taxon>Bacteria</taxon>
        <taxon>Pseudomonadati</taxon>
        <taxon>Pseudomonadota</taxon>
        <taxon>Gammaproteobacteria</taxon>
        <taxon>Chromatiales</taxon>
        <taxon>Ectothiorhodospiraceae</taxon>
        <taxon>Alkalilimnicola</taxon>
    </lineage>
</organism>
<dbReference type="GO" id="GO:0005436">
    <property type="term" value="F:sodium:phosphate symporter activity"/>
    <property type="evidence" value="ECO:0007669"/>
    <property type="project" value="InterPro"/>
</dbReference>
<keyword evidence="9" id="KW-1185">Reference proteome</keyword>
<keyword evidence="4 7" id="KW-1133">Transmembrane helix</keyword>
<dbReference type="OrthoDB" id="9763003at2"/>
<feature type="transmembrane region" description="Helical" evidence="7">
    <location>
        <begin position="6"/>
        <end position="23"/>
    </location>
</feature>
<feature type="transmembrane region" description="Helical" evidence="7">
    <location>
        <begin position="170"/>
        <end position="190"/>
    </location>
</feature>
<evidence type="ECO:0000256" key="2">
    <source>
        <dbReference type="ARBA" id="ARBA00022475"/>
    </source>
</evidence>
<dbReference type="GO" id="GO:0005886">
    <property type="term" value="C:plasma membrane"/>
    <property type="evidence" value="ECO:0007669"/>
    <property type="project" value="UniProtKB-SubCell"/>
</dbReference>
<dbReference type="InterPro" id="IPR003841">
    <property type="entry name" value="Na/Pi_transpt"/>
</dbReference>
<keyword evidence="5 7" id="KW-0472">Membrane</keyword>
<feature type="transmembrane region" description="Helical" evidence="7">
    <location>
        <begin position="65"/>
        <end position="91"/>
    </location>
</feature>
<feature type="transmembrane region" description="Helical" evidence="7">
    <location>
        <begin position="219"/>
        <end position="238"/>
    </location>
</feature>
<dbReference type="Proteomes" id="UP000256763">
    <property type="component" value="Unassembled WGS sequence"/>
</dbReference>
<accession>A0A3E0WHJ8</accession>
<proteinExistence type="predicted"/>
<feature type="transmembrane region" description="Helical" evidence="7">
    <location>
        <begin position="97"/>
        <end position="125"/>
    </location>
</feature>
<keyword evidence="2" id="KW-1003">Cell membrane</keyword>
<evidence type="ECO:0008006" key="10">
    <source>
        <dbReference type="Google" id="ProtNLM"/>
    </source>
</evidence>
<evidence type="ECO:0000256" key="5">
    <source>
        <dbReference type="ARBA" id="ARBA00023136"/>
    </source>
</evidence>